<evidence type="ECO:0000313" key="1">
    <source>
        <dbReference type="EMBL" id="ATN95013.1"/>
    </source>
</evidence>
<keyword evidence="2" id="KW-1185">Reference proteome</keyword>
<dbReference type="RefSeq" id="YP_009835455.1">
    <property type="nucleotide sequence ID" value="NC_048678.1"/>
</dbReference>
<name>A0A343LEA3_9CAUD</name>
<protein>
    <submittedName>
        <fullName evidence="1">Uncharacterized protein</fullName>
    </submittedName>
</protein>
<dbReference type="KEGG" id="vg:55605527"/>
<reference evidence="1 2" key="1">
    <citation type="journal article" date="2018" name="Sci. Rep.">
        <title>Characterization of LE3 and LE4, the only lytic phages known to infect the spirochete Leptospira.</title>
        <authorList>
            <person name="Schiettekatte O."/>
            <person name="Vincent A.T."/>
            <person name="Malosse C."/>
            <person name="Lechat P."/>
            <person name="Chamot-Rooke J."/>
            <person name="Veyrier F.J."/>
            <person name="Picardeau M."/>
            <person name="Bourhy P."/>
        </authorList>
    </citation>
    <scope>NUCLEOTIDE SEQUENCE [LARGE SCALE GENOMIC DNA]</scope>
</reference>
<proteinExistence type="predicted"/>
<evidence type="ECO:0000313" key="2">
    <source>
        <dbReference type="Proteomes" id="UP000259602"/>
    </source>
</evidence>
<accession>A0A343LEA3</accession>
<dbReference type="Proteomes" id="UP000259602">
    <property type="component" value="Segment"/>
</dbReference>
<dbReference type="GeneID" id="55605527"/>
<sequence length="70" mass="8321">MEENFQAKTLLQLVGERPKKKFRSFGLINKIRDLRKRILVQDQIIAELTSALSFERDKQNMKPKKVDYRA</sequence>
<organism evidence="1 2">
    <name type="scientific">Leptospira phage LE3</name>
    <dbReference type="NCBI Taxonomy" id="2041382"/>
    <lineage>
        <taxon>Viruses</taxon>
        <taxon>Duplodnaviria</taxon>
        <taxon>Heunggongvirae</taxon>
        <taxon>Uroviricota</taxon>
        <taxon>Caudoviricetes</taxon>
        <taxon>Nylescharonvirus</taxon>
        <taxon>Nylescharonvirus LE3</taxon>
    </lineage>
</organism>
<dbReference type="EMBL" id="MF974396">
    <property type="protein sequence ID" value="ATN95013.1"/>
    <property type="molecule type" value="Genomic_DNA"/>
</dbReference>